<organism evidence="8 9">
    <name type="scientific">Georgenia muralis</name>
    <dbReference type="NCBI Taxonomy" id="154117"/>
    <lineage>
        <taxon>Bacteria</taxon>
        <taxon>Bacillati</taxon>
        <taxon>Actinomycetota</taxon>
        <taxon>Actinomycetes</taxon>
        <taxon>Micrococcales</taxon>
        <taxon>Bogoriellaceae</taxon>
        <taxon>Georgenia</taxon>
    </lineage>
</organism>
<evidence type="ECO:0000313" key="8">
    <source>
        <dbReference type="EMBL" id="RPF26150.1"/>
    </source>
</evidence>
<dbReference type="PANTHER" id="PTHR43310:SF1">
    <property type="entry name" value="SULFATE TRANSPORTER YBAR-RELATED"/>
    <property type="match status" value="1"/>
</dbReference>
<sequence>MTSPFAALRTSRTTPEERKRDRTDDVTSVRAALRDPRRLRTEVLAGLVVALALVPEAISFSIIAGVDPRMGLFASFTMAVSIAFLGGRPAMISAATGAVALVIAPVVREHGIDYFLATVILAGVVQVAFGVLGVARLMRFIPRSVMVGFVNALAILIFTAQLPYLTDVPWIVYPMVGVGIAVMVYLPRITKVVPAPLVAIVVLTTATVAFALNVPDVADQGDLPDSLPALLVPDVPLTLETLQIIAPYAVAMALVGLMESLMTAKLVDDVTDTHSDKTRESWGQGVANVITGFFGGMGGCAMVGQTMINVKASGARTRISTFLAGLFLLVLVVGLGDAVGTIPMAALVAVMVMVSVATFDWHSVRPATLRRMPKSETTVMVSTVAVTVLTHNLAYGVLTGVVVAALMFVRRVAHLTEVVDVAHPDDDTRVYAVVGELLWASSNDLVYQFDYAGDPRNVVIDMSRSHIWDASTVAALDAITTKYAARGKTATIVGLNEASAERHERLAGHLAAGH</sequence>
<dbReference type="Pfam" id="PF00916">
    <property type="entry name" value="Sulfate_transp"/>
    <property type="match status" value="2"/>
</dbReference>
<dbReference type="PROSITE" id="PS50801">
    <property type="entry name" value="STAS"/>
    <property type="match status" value="1"/>
</dbReference>
<protein>
    <submittedName>
        <fullName evidence="8">SulP family sulfate permease</fullName>
    </submittedName>
</protein>
<feature type="transmembrane region" description="Helical" evidence="6">
    <location>
        <begin position="170"/>
        <end position="186"/>
    </location>
</feature>
<feature type="transmembrane region" description="Helical" evidence="6">
    <location>
        <begin position="235"/>
        <end position="257"/>
    </location>
</feature>
<evidence type="ECO:0000259" key="7">
    <source>
        <dbReference type="PROSITE" id="PS50801"/>
    </source>
</evidence>
<reference evidence="8 9" key="1">
    <citation type="submission" date="2018-11" db="EMBL/GenBank/DDBJ databases">
        <title>Sequencing the genomes of 1000 actinobacteria strains.</title>
        <authorList>
            <person name="Klenk H.-P."/>
        </authorList>
    </citation>
    <scope>NUCLEOTIDE SEQUENCE [LARGE SCALE GENOMIC DNA]</scope>
    <source>
        <strain evidence="8 9">DSM 14418</strain>
    </source>
</reference>
<keyword evidence="2 6" id="KW-0812">Transmembrane</keyword>
<feature type="transmembrane region" description="Helical" evidence="6">
    <location>
        <begin position="319"/>
        <end position="336"/>
    </location>
</feature>
<dbReference type="GO" id="GO:0016020">
    <property type="term" value="C:membrane"/>
    <property type="evidence" value="ECO:0007669"/>
    <property type="project" value="UniProtKB-SubCell"/>
</dbReference>
<evidence type="ECO:0000313" key="9">
    <source>
        <dbReference type="Proteomes" id="UP000280726"/>
    </source>
</evidence>
<feature type="transmembrane region" description="Helical" evidence="6">
    <location>
        <begin position="193"/>
        <end position="215"/>
    </location>
</feature>
<dbReference type="Proteomes" id="UP000280726">
    <property type="component" value="Unassembled WGS sequence"/>
</dbReference>
<dbReference type="Pfam" id="PF01740">
    <property type="entry name" value="STAS"/>
    <property type="match status" value="1"/>
</dbReference>
<comment type="caution">
    <text evidence="8">The sequence shown here is derived from an EMBL/GenBank/DDBJ whole genome shotgun (WGS) entry which is preliminary data.</text>
</comment>
<dbReference type="SUPFAM" id="SSF52091">
    <property type="entry name" value="SpoIIaa-like"/>
    <property type="match status" value="1"/>
</dbReference>
<feature type="transmembrane region" description="Helical" evidence="6">
    <location>
        <begin position="43"/>
        <end position="64"/>
    </location>
</feature>
<comment type="subcellular location">
    <subcellularLocation>
        <location evidence="1">Membrane</location>
        <topology evidence="1">Multi-pass membrane protein</topology>
    </subcellularLocation>
</comment>
<accession>A0A3N4Z4V0</accession>
<keyword evidence="3 6" id="KW-1133">Transmembrane helix</keyword>
<dbReference type="InterPro" id="IPR052706">
    <property type="entry name" value="Membrane-Transporter-like"/>
</dbReference>
<feature type="region of interest" description="Disordered" evidence="5">
    <location>
        <begin position="1"/>
        <end position="24"/>
    </location>
</feature>
<dbReference type="AlphaFoldDB" id="A0A3N4Z4V0"/>
<dbReference type="PANTHER" id="PTHR43310">
    <property type="entry name" value="SULFATE TRANSPORTER YBAR-RELATED"/>
    <property type="match status" value="1"/>
</dbReference>
<evidence type="ECO:0000256" key="6">
    <source>
        <dbReference type="SAM" id="Phobius"/>
    </source>
</evidence>
<evidence type="ECO:0000256" key="2">
    <source>
        <dbReference type="ARBA" id="ARBA00022692"/>
    </source>
</evidence>
<dbReference type="InterPro" id="IPR011547">
    <property type="entry name" value="SLC26A/SulP_dom"/>
</dbReference>
<dbReference type="EMBL" id="RKRA01000001">
    <property type="protein sequence ID" value="RPF26150.1"/>
    <property type="molecule type" value="Genomic_DNA"/>
</dbReference>
<dbReference type="Gene3D" id="3.30.750.24">
    <property type="entry name" value="STAS domain"/>
    <property type="match status" value="1"/>
</dbReference>
<name>A0A3N4Z4V0_9MICO</name>
<gene>
    <name evidence="8" type="ORF">EDD32_0578</name>
</gene>
<feature type="transmembrane region" description="Helical" evidence="6">
    <location>
        <begin position="379"/>
        <end position="409"/>
    </location>
</feature>
<feature type="transmembrane region" description="Helical" evidence="6">
    <location>
        <begin position="114"/>
        <end position="138"/>
    </location>
</feature>
<evidence type="ECO:0000256" key="1">
    <source>
        <dbReference type="ARBA" id="ARBA00004141"/>
    </source>
</evidence>
<feature type="transmembrane region" description="Helical" evidence="6">
    <location>
        <begin position="70"/>
        <end position="86"/>
    </location>
</feature>
<keyword evidence="9" id="KW-1185">Reference proteome</keyword>
<feature type="transmembrane region" description="Helical" evidence="6">
    <location>
        <begin position="145"/>
        <end position="164"/>
    </location>
</feature>
<feature type="transmembrane region" description="Helical" evidence="6">
    <location>
        <begin position="342"/>
        <end position="359"/>
    </location>
</feature>
<proteinExistence type="predicted"/>
<keyword evidence="4 6" id="KW-0472">Membrane</keyword>
<evidence type="ECO:0000256" key="4">
    <source>
        <dbReference type="ARBA" id="ARBA00023136"/>
    </source>
</evidence>
<dbReference type="InterPro" id="IPR036513">
    <property type="entry name" value="STAS_dom_sf"/>
</dbReference>
<feature type="compositionally biased region" description="Basic and acidic residues" evidence="5">
    <location>
        <begin position="14"/>
        <end position="24"/>
    </location>
</feature>
<feature type="domain" description="STAS" evidence="7">
    <location>
        <begin position="426"/>
        <end position="514"/>
    </location>
</feature>
<evidence type="ECO:0000256" key="5">
    <source>
        <dbReference type="SAM" id="MobiDB-lite"/>
    </source>
</evidence>
<evidence type="ECO:0000256" key="3">
    <source>
        <dbReference type="ARBA" id="ARBA00022989"/>
    </source>
</evidence>
<dbReference type="InterPro" id="IPR002645">
    <property type="entry name" value="STAS_dom"/>
</dbReference>